<name>A0A427AHE3_ENSVE</name>
<dbReference type="EMBL" id="AMZH03002422">
    <property type="protein sequence ID" value="RRT75626.1"/>
    <property type="molecule type" value="Genomic_DNA"/>
</dbReference>
<protein>
    <submittedName>
        <fullName evidence="2">Uncharacterized protein</fullName>
    </submittedName>
</protein>
<gene>
    <name evidence="2" type="ORF">B296_00006349</name>
</gene>
<evidence type="ECO:0000313" key="2">
    <source>
        <dbReference type="EMBL" id="RRT75626.1"/>
    </source>
</evidence>
<feature type="region of interest" description="Disordered" evidence="1">
    <location>
        <begin position="1"/>
        <end position="24"/>
    </location>
</feature>
<comment type="caution">
    <text evidence="2">The sequence shown here is derived from an EMBL/GenBank/DDBJ whole genome shotgun (WGS) entry which is preliminary data.</text>
</comment>
<accession>A0A427AHE3</accession>
<sequence>MRLGTRQECIGSSPRVSGACQDGAREFTRRRPRLAERLSGVAEKLAESLTMTGSIELQPDNGPGFGRCGGFHREFARRFAEGIGNLTGNMPGEDQKTYRKYAGGYRIGGS</sequence>
<evidence type="ECO:0000256" key="1">
    <source>
        <dbReference type="SAM" id="MobiDB-lite"/>
    </source>
</evidence>
<dbReference type="AlphaFoldDB" id="A0A427AHE3"/>
<proteinExistence type="predicted"/>
<organism evidence="2 3">
    <name type="scientific">Ensete ventricosum</name>
    <name type="common">Abyssinian banana</name>
    <name type="synonym">Musa ensete</name>
    <dbReference type="NCBI Taxonomy" id="4639"/>
    <lineage>
        <taxon>Eukaryota</taxon>
        <taxon>Viridiplantae</taxon>
        <taxon>Streptophyta</taxon>
        <taxon>Embryophyta</taxon>
        <taxon>Tracheophyta</taxon>
        <taxon>Spermatophyta</taxon>
        <taxon>Magnoliopsida</taxon>
        <taxon>Liliopsida</taxon>
        <taxon>Zingiberales</taxon>
        <taxon>Musaceae</taxon>
        <taxon>Ensete</taxon>
    </lineage>
</organism>
<dbReference type="Proteomes" id="UP000287651">
    <property type="component" value="Unassembled WGS sequence"/>
</dbReference>
<reference evidence="2 3" key="1">
    <citation type="journal article" date="2014" name="Agronomy (Basel)">
        <title>A Draft Genome Sequence for Ensete ventricosum, the Drought-Tolerant Tree Against Hunger.</title>
        <authorList>
            <person name="Harrison J."/>
            <person name="Moore K.A."/>
            <person name="Paszkiewicz K."/>
            <person name="Jones T."/>
            <person name="Grant M."/>
            <person name="Ambacheew D."/>
            <person name="Muzemil S."/>
            <person name="Studholme D.J."/>
        </authorList>
    </citation>
    <scope>NUCLEOTIDE SEQUENCE [LARGE SCALE GENOMIC DNA]</scope>
</reference>
<evidence type="ECO:0000313" key="3">
    <source>
        <dbReference type="Proteomes" id="UP000287651"/>
    </source>
</evidence>